<dbReference type="InterPro" id="IPR039927">
    <property type="entry name" value="Ribosomal_mL43"/>
</dbReference>
<dbReference type="Proteomes" id="UP001301350">
    <property type="component" value="Unassembled WGS sequence"/>
</dbReference>
<evidence type="ECO:0000313" key="9">
    <source>
        <dbReference type="EMBL" id="KAK4535722.1"/>
    </source>
</evidence>
<evidence type="ECO:0000313" key="10">
    <source>
        <dbReference type="Proteomes" id="UP001301350"/>
    </source>
</evidence>
<feature type="compositionally biased region" description="Low complexity" evidence="7">
    <location>
        <begin position="33"/>
        <end position="61"/>
    </location>
</feature>
<dbReference type="PANTHER" id="PTHR21396">
    <property type="entry name" value="39S RIBOSOMAL PROTEIN L43"/>
    <property type="match status" value="1"/>
</dbReference>
<dbReference type="Gene3D" id="3.40.30.10">
    <property type="entry name" value="Glutaredoxin"/>
    <property type="match status" value="1"/>
</dbReference>
<sequence length="288" mass="32536">MNRFWSGCSVVPRRATSLPSWCSLLTRRLAEGAAAAPVPAPPTTSTSTTTTTTAETKAPSAVPTDLPPSHSHPTQRGLETPSEALRMRIQAIRLRYCGRSGSSAGIREYLANRFVEYARRHPEVQFKVELRPQGHPVAIGVYANGYERVLDVKNMDVQEVAERVAYLRGMLGRPPRTPSQLSFGVISRHPSIQGMTRVAHWNVHTAERHDRLAMEHARKRYGVPSFGELVQELGMVRATRLYRDVEALARQREMRQRVRKNRWARMDAEREAAMQRGEEMEDQVAASW</sequence>
<evidence type="ECO:0000256" key="3">
    <source>
        <dbReference type="ARBA" id="ARBA00022980"/>
    </source>
</evidence>
<evidence type="ECO:0000256" key="1">
    <source>
        <dbReference type="ARBA" id="ARBA00004173"/>
    </source>
</evidence>
<keyword evidence="5" id="KW-0687">Ribonucleoprotein</keyword>
<protein>
    <recommendedName>
        <fullName evidence="6">Large ribosomal subunit protein mL43</fullName>
    </recommendedName>
</protein>
<evidence type="ECO:0000256" key="5">
    <source>
        <dbReference type="ARBA" id="ARBA00023274"/>
    </source>
</evidence>
<evidence type="ECO:0000256" key="2">
    <source>
        <dbReference type="ARBA" id="ARBA00006073"/>
    </source>
</evidence>
<accession>A0AAV9ITS3</accession>
<evidence type="ECO:0000256" key="4">
    <source>
        <dbReference type="ARBA" id="ARBA00023128"/>
    </source>
</evidence>
<dbReference type="PANTHER" id="PTHR21396:SF2">
    <property type="entry name" value="LARGE RIBOSOMAL SUBUNIT PROTEIN ML43"/>
    <property type="match status" value="1"/>
</dbReference>
<dbReference type="AlphaFoldDB" id="A0AAV9ITS3"/>
<proteinExistence type="inferred from homology"/>
<evidence type="ECO:0000256" key="7">
    <source>
        <dbReference type="SAM" id="MobiDB-lite"/>
    </source>
</evidence>
<feature type="domain" description="Ribosomal protein/NADH dehydrogenase" evidence="8">
    <location>
        <begin position="98"/>
        <end position="171"/>
    </location>
</feature>
<dbReference type="GO" id="GO:0005762">
    <property type="term" value="C:mitochondrial large ribosomal subunit"/>
    <property type="evidence" value="ECO:0007669"/>
    <property type="project" value="TreeGrafter"/>
</dbReference>
<comment type="similarity">
    <text evidence="2">Belongs to the mitochondrion-specific ribosomal protein mL43 family.</text>
</comment>
<keyword evidence="3" id="KW-0689">Ribosomal protein</keyword>
<gene>
    <name evidence="9" type="ORF">CDCA_CDCA06G1747</name>
</gene>
<reference evidence="9 10" key="1">
    <citation type="submission" date="2022-07" db="EMBL/GenBank/DDBJ databases">
        <title>Genome-wide signatures of adaptation to extreme environments.</title>
        <authorList>
            <person name="Cho C.H."/>
            <person name="Yoon H.S."/>
        </authorList>
    </citation>
    <scope>NUCLEOTIDE SEQUENCE [LARGE SCALE GENOMIC DNA]</scope>
    <source>
        <strain evidence="9 10">DBV 063 E5</strain>
    </source>
</reference>
<evidence type="ECO:0000259" key="8">
    <source>
        <dbReference type="SMART" id="SM00916"/>
    </source>
</evidence>
<evidence type="ECO:0000256" key="6">
    <source>
        <dbReference type="ARBA" id="ARBA00035188"/>
    </source>
</evidence>
<dbReference type="InterPro" id="IPR007741">
    <property type="entry name" value="Ribosomal_mL43/mS25/NADH_DH"/>
</dbReference>
<comment type="caution">
    <text evidence="9">The sequence shown here is derived from an EMBL/GenBank/DDBJ whole genome shotgun (WGS) entry which is preliminary data.</text>
</comment>
<dbReference type="SMART" id="SM00916">
    <property type="entry name" value="L51_S25_CI-B8"/>
    <property type="match status" value="1"/>
</dbReference>
<dbReference type="GO" id="GO:0032543">
    <property type="term" value="P:mitochondrial translation"/>
    <property type="evidence" value="ECO:0007669"/>
    <property type="project" value="InterPro"/>
</dbReference>
<dbReference type="GO" id="GO:0003735">
    <property type="term" value="F:structural constituent of ribosome"/>
    <property type="evidence" value="ECO:0007669"/>
    <property type="project" value="InterPro"/>
</dbReference>
<name>A0AAV9ITS3_CYACA</name>
<organism evidence="9 10">
    <name type="scientific">Cyanidium caldarium</name>
    <name type="common">Red alga</name>
    <dbReference type="NCBI Taxonomy" id="2771"/>
    <lineage>
        <taxon>Eukaryota</taxon>
        <taxon>Rhodophyta</taxon>
        <taxon>Bangiophyceae</taxon>
        <taxon>Cyanidiales</taxon>
        <taxon>Cyanidiaceae</taxon>
        <taxon>Cyanidium</taxon>
    </lineage>
</organism>
<comment type="subcellular location">
    <subcellularLocation>
        <location evidence="1">Mitochondrion</location>
    </subcellularLocation>
</comment>
<keyword evidence="10" id="KW-1185">Reference proteome</keyword>
<keyword evidence="4" id="KW-0496">Mitochondrion</keyword>
<dbReference type="EMBL" id="JANCYW010000006">
    <property type="protein sequence ID" value="KAK4535722.1"/>
    <property type="molecule type" value="Genomic_DNA"/>
</dbReference>
<feature type="region of interest" description="Disordered" evidence="7">
    <location>
        <begin position="33"/>
        <end position="83"/>
    </location>
</feature>
<dbReference type="InterPro" id="IPR036249">
    <property type="entry name" value="Thioredoxin-like_sf"/>
</dbReference>
<dbReference type="Pfam" id="PF05047">
    <property type="entry name" value="L51_S25_CI-B8"/>
    <property type="match status" value="1"/>
</dbReference>
<dbReference type="SUPFAM" id="SSF52833">
    <property type="entry name" value="Thioredoxin-like"/>
    <property type="match status" value="1"/>
</dbReference>